<sequence>MMIISTEAISRGVGDTGTTQIVSILQLMGKTMLVKSMFWVKLETKVIPVSLSAPIYPGGEENKKSKKRNLEVASTKENGISFYGNRNPVSLDLTCS</sequence>
<organism evidence="1 2">
    <name type="scientific">Microseira wollei NIES-4236</name>
    <dbReference type="NCBI Taxonomy" id="2530354"/>
    <lineage>
        <taxon>Bacteria</taxon>
        <taxon>Bacillati</taxon>
        <taxon>Cyanobacteriota</taxon>
        <taxon>Cyanophyceae</taxon>
        <taxon>Oscillatoriophycideae</taxon>
        <taxon>Aerosakkonematales</taxon>
        <taxon>Aerosakkonemataceae</taxon>
        <taxon>Microseira</taxon>
    </lineage>
</organism>
<reference evidence="1" key="1">
    <citation type="submission" date="2019-10" db="EMBL/GenBank/DDBJ databases">
        <title>Draft genome sequece of Microseira wollei NIES-4236.</title>
        <authorList>
            <person name="Yamaguchi H."/>
            <person name="Suzuki S."/>
            <person name="Kawachi M."/>
        </authorList>
    </citation>
    <scope>NUCLEOTIDE SEQUENCE</scope>
    <source>
        <strain evidence="1">NIES-4236</strain>
    </source>
</reference>
<dbReference type="EMBL" id="BLAY01000015">
    <property type="protein sequence ID" value="GET36646.1"/>
    <property type="molecule type" value="Genomic_DNA"/>
</dbReference>
<comment type="caution">
    <text evidence="1">The sequence shown here is derived from an EMBL/GenBank/DDBJ whole genome shotgun (WGS) entry which is preliminary data.</text>
</comment>
<protein>
    <recommendedName>
        <fullName evidence="3">Transposase</fullName>
    </recommendedName>
</protein>
<keyword evidence="2" id="KW-1185">Reference proteome</keyword>
<evidence type="ECO:0000313" key="2">
    <source>
        <dbReference type="Proteomes" id="UP001050975"/>
    </source>
</evidence>
<name>A0AAV3X5Z0_9CYAN</name>
<gene>
    <name evidence="1" type="ORF">MiSe_13980</name>
</gene>
<dbReference type="Proteomes" id="UP001050975">
    <property type="component" value="Unassembled WGS sequence"/>
</dbReference>
<accession>A0AAV3X5Z0</accession>
<proteinExistence type="predicted"/>
<evidence type="ECO:0000313" key="1">
    <source>
        <dbReference type="EMBL" id="GET36646.1"/>
    </source>
</evidence>
<dbReference type="AlphaFoldDB" id="A0AAV3X5Z0"/>
<evidence type="ECO:0008006" key="3">
    <source>
        <dbReference type="Google" id="ProtNLM"/>
    </source>
</evidence>